<organism evidence="1 2">
    <name type="scientific">Pilimelia anulata</name>
    <dbReference type="NCBI Taxonomy" id="53371"/>
    <lineage>
        <taxon>Bacteria</taxon>
        <taxon>Bacillati</taxon>
        <taxon>Actinomycetota</taxon>
        <taxon>Actinomycetes</taxon>
        <taxon>Micromonosporales</taxon>
        <taxon>Micromonosporaceae</taxon>
        <taxon>Pilimelia</taxon>
    </lineage>
</organism>
<dbReference type="Proteomes" id="UP000649739">
    <property type="component" value="Unassembled WGS sequence"/>
</dbReference>
<evidence type="ECO:0000313" key="2">
    <source>
        <dbReference type="Proteomes" id="UP000649739"/>
    </source>
</evidence>
<dbReference type="RefSeq" id="WP_189172072.1">
    <property type="nucleotide sequence ID" value="NZ_BMQB01000013.1"/>
</dbReference>
<reference evidence="1" key="2">
    <citation type="submission" date="2020-09" db="EMBL/GenBank/DDBJ databases">
        <authorList>
            <person name="Sun Q."/>
            <person name="Ohkuma M."/>
        </authorList>
    </citation>
    <scope>NUCLEOTIDE SEQUENCE</scope>
    <source>
        <strain evidence="1">JCM 3090</strain>
    </source>
</reference>
<protein>
    <submittedName>
        <fullName evidence="1">Uncharacterized protein</fullName>
    </submittedName>
</protein>
<proteinExistence type="predicted"/>
<evidence type="ECO:0000313" key="1">
    <source>
        <dbReference type="EMBL" id="GGK08931.1"/>
    </source>
</evidence>
<name>A0A8J3FEL7_9ACTN</name>
<gene>
    <name evidence="1" type="ORF">GCM10010123_43480</name>
</gene>
<reference evidence="1" key="1">
    <citation type="journal article" date="2014" name="Int. J. Syst. Evol. Microbiol.">
        <title>Complete genome sequence of Corynebacterium casei LMG S-19264T (=DSM 44701T), isolated from a smear-ripened cheese.</title>
        <authorList>
            <consortium name="US DOE Joint Genome Institute (JGI-PGF)"/>
            <person name="Walter F."/>
            <person name="Albersmeier A."/>
            <person name="Kalinowski J."/>
            <person name="Ruckert C."/>
        </authorList>
    </citation>
    <scope>NUCLEOTIDE SEQUENCE</scope>
    <source>
        <strain evidence="1">JCM 3090</strain>
    </source>
</reference>
<accession>A0A8J3FEL7</accession>
<keyword evidence="2" id="KW-1185">Reference proteome</keyword>
<comment type="caution">
    <text evidence="1">The sequence shown here is derived from an EMBL/GenBank/DDBJ whole genome shotgun (WGS) entry which is preliminary data.</text>
</comment>
<dbReference type="EMBL" id="BMQB01000013">
    <property type="protein sequence ID" value="GGK08931.1"/>
    <property type="molecule type" value="Genomic_DNA"/>
</dbReference>
<sequence length="296" mass="32334">MRFCYHVQSNGSAEHLTRLVTVVKRYSPGCVVHVSRDIHAEPVDAAALRALPGVGLAHHLGGVGDFSAVDRYLSGIDWVEQHAGPVDWYVNLRDDEYPIRPLRHAEDEWVAAGVDAAFTHWEPGAGAPWSRYRTRSHYLTRHRRLAGPGRGAALVRRPLRWLNRLHPPVQLHAEYGLTLGTPVRPPADLRLYGGEFAAALSWRAALHVRDVLRDRPDVAGYFRGCLAPERAVLPTLVRGGGFAVLNDSKRFVLPPGAADPVALAVASGAHFAGPLDSGRDAATLDRLDAHLAQLAD</sequence>
<dbReference type="AlphaFoldDB" id="A0A8J3FEL7"/>